<accession>A0A8K0H9N1</accession>
<comment type="caution">
    <text evidence="2">The sequence shown here is derived from an EMBL/GenBank/DDBJ whole genome shotgun (WGS) entry which is preliminary data.</text>
</comment>
<name>A0A8K0H9N1_9ROSA</name>
<gene>
    <name evidence="2" type="ORF">FNV43_RR08839</name>
</gene>
<sequence>MPRAVPTSSRDAQSILASSKDAQSVSTNFRDPQSISTSFRCLECLNQLYGLPKHPNQVHQPRLSMANTREARDAYTAMLMP</sequence>
<dbReference type="EMBL" id="VOIH02000004">
    <property type="protein sequence ID" value="KAF3448128.1"/>
    <property type="molecule type" value="Genomic_DNA"/>
</dbReference>
<reference evidence="2" key="1">
    <citation type="submission" date="2020-03" db="EMBL/GenBank/DDBJ databases">
        <title>A high-quality chromosome-level genome assembly of a woody plant with both climbing and erect habits, Rhamnella rubrinervis.</title>
        <authorList>
            <person name="Lu Z."/>
            <person name="Yang Y."/>
            <person name="Zhu X."/>
            <person name="Sun Y."/>
        </authorList>
    </citation>
    <scope>NUCLEOTIDE SEQUENCE</scope>
    <source>
        <strain evidence="2">BYM</strain>
        <tissue evidence="2">Leaf</tissue>
    </source>
</reference>
<dbReference type="AlphaFoldDB" id="A0A8K0H9N1"/>
<evidence type="ECO:0000313" key="2">
    <source>
        <dbReference type="EMBL" id="KAF3448128.1"/>
    </source>
</evidence>
<keyword evidence="3" id="KW-1185">Reference proteome</keyword>
<proteinExistence type="predicted"/>
<protein>
    <submittedName>
        <fullName evidence="2">Uncharacterized protein</fullName>
    </submittedName>
</protein>
<evidence type="ECO:0000256" key="1">
    <source>
        <dbReference type="SAM" id="MobiDB-lite"/>
    </source>
</evidence>
<organism evidence="2 3">
    <name type="scientific">Rhamnella rubrinervis</name>
    <dbReference type="NCBI Taxonomy" id="2594499"/>
    <lineage>
        <taxon>Eukaryota</taxon>
        <taxon>Viridiplantae</taxon>
        <taxon>Streptophyta</taxon>
        <taxon>Embryophyta</taxon>
        <taxon>Tracheophyta</taxon>
        <taxon>Spermatophyta</taxon>
        <taxon>Magnoliopsida</taxon>
        <taxon>eudicotyledons</taxon>
        <taxon>Gunneridae</taxon>
        <taxon>Pentapetalae</taxon>
        <taxon>rosids</taxon>
        <taxon>fabids</taxon>
        <taxon>Rosales</taxon>
        <taxon>Rhamnaceae</taxon>
        <taxon>rhamnoid group</taxon>
        <taxon>Rhamneae</taxon>
        <taxon>Rhamnella</taxon>
    </lineage>
</organism>
<feature type="region of interest" description="Disordered" evidence="1">
    <location>
        <begin position="1"/>
        <end position="32"/>
    </location>
</feature>
<evidence type="ECO:0000313" key="3">
    <source>
        <dbReference type="Proteomes" id="UP000796880"/>
    </source>
</evidence>
<dbReference type="Proteomes" id="UP000796880">
    <property type="component" value="Unassembled WGS sequence"/>
</dbReference>